<organism evidence="1 2">
    <name type="scientific">Marchantia polymorpha</name>
    <name type="common">Common liverwort</name>
    <name type="synonym">Marchantia aquatica</name>
    <dbReference type="NCBI Taxonomy" id="3197"/>
    <lineage>
        <taxon>Eukaryota</taxon>
        <taxon>Viridiplantae</taxon>
        <taxon>Streptophyta</taxon>
        <taxon>Embryophyta</taxon>
        <taxon>Marchantiophyta</taxon>
        <taxon>Marchantiopsida</taxon>
        <taxon>Marchantiidae</taxon>
        <taxon>Marchantiales</taxon>
        <taxon>Marchantiaceae</taxon>
        <taxon>Marchantia</taxon>
    </lineage>
</organism>
<proteinExistence type="predicted"/>
<dbReference type="OrthoDB" id="10575257at2759"/>
<keyword evidence="2" id="KW-1185">Reference proteome</keyword>
<accession>A0A2R6WUL1</accession>
<name>A0A2R6WUL1_MARPO</name>
<gene>
    <name evidence="1" type="ORF">MARPO_0056s0013</name>
</gene>
<evidence type="ECO:0000313" key="2">
    <source>
        <dbReference type="Proteomes" id="UP000244005"/>
    </source>
</evidence>
<dbReference type="AlphaFoldDB" id="A0A2R6WUL1"/>
<dbReference type="Gramene" id="Mp6g15030.1">
    <property type="protein sequence ID" value="Mp6g15030.1.cds1"/>
    <property type="gene ID" value="Mp6g15030"/>
</dbReference>
<evidence type="ECO:0000313" key="1">
    <source>
        <dbReference type="EMBL" id="PTQ37534.1"/>
    </source>
</evidence>
<dbReference type="Proteomes" id="UP000244005">
    <property type="component" value="Unassembled WGS sequence"/>
</dbReference>
<sequence length="116" mass="12914">MRSQLVEKGLFVVRVRRRAVIQSCRDRQILHALNLCCCETGAVWKFSSGVWGNMVEGTHLDSSMDIWNMALQMCPKRWSVVNPKAPMLATNPTDRVCSVTCLSVPSASPSRSPFSS</sequence>
<reference evidence="2" key="1">
    <citation type="journal article" date="2017" name="Cell">
        <title>Insights into land plant evolution garnered from the Marchantia polymorpha genome.</title>
        <authorList>
            <person name="Bowman J.L."/>
            <person name="Kohchi T."/>
            <person name="Yamato K.T."/>
            <person name="Jenkins J."/>
            <person name="Shu S."/>
            <person name="Ishizaki K."/>
            <person name="Yamaoka S."/>
            <person name="Nishihama R."/>
            <person name="Nakamura Y."/>
            <person name="Berger F."/>
            <person name="Adam C."/>
            <person name="Aki S.S."/>
            <person name="Althoff F."/>
            <person name="Araki T."/>
            <person name="Arteaga-Vazquez M.A."/>
            <person name="Balasubrmanian S."/>
            <person name="Barry K."/>
            <person name="Bauer D."/>
            <person name="Boehm C.R."/>
            <person name="Briginshaw L."/>
            <person name="Caballero-Perez J."/>
            <person name="Catarino B."/>
            <person name="Chen F."/>
            <person name="Chiyoda S."/>
            <person name="Chovatia M."/>
            <person name="Davies K.M."/>
            <person name="Delmans M."/>
            <person name="Demura T."/>
            <person name="Dierschke T."/>
            <person name="Dolan L."/>
            <person name="Dorantes-Acosta A.E."/>
            <person name="Eklund D.M."/>
            <person name="Florent S.N."/>
            <person name="Flores-Sandoval E."/>
            <person name="Fujiyama A."/>
            <person name="Fukuzawa H."/>
            <person name="Galik B."/>
            <person name="Grimanelli D."/>
            <person name="Grimwood J."/>
            <person name="Grossniklaus U."/>
            <person name="Hamada T."/>
            <person name="Haseloff J."/>
            <person name="Hetherington A.J."/>
            <person name="Higo A."/>
            <person name="Hirakawa Y."/>
            <person name="Hundley H.N."/>
            <person name="Ikeda Y."/>
            <person name="Inoue K."/>
            <person name="Inoue S.I."/>
            <person name="Ishida S."/>
            <person name="Jia Q."/>
            <person name="Kakita M."/>
            <person name="Kanazawa T."/>
            <person name="Kawai Y."/>
            <person name="Kawashima T."/>
            <person name="Kennedy M."/>
            <person name="Kinose K."/>
            <person name="Kinoshita T."/>
            <person name="Kohara Y."/>
            <person name="Koide E."/>
            <person name="Komatsu K."/>
            <person name="Kopischke S."/>
            <person name="Kubo M."/>
            <person name="Kyozuka J."/>
            <person name="Lagercrantz U."/>
            <person name="Lin S.S."/>
            <person name="Lindquist E."/>
            <person name="Lipzen A.M."/>
            <person name="Lu C.W."/>
            <person name="De Luna E."/>
            <person name="Martienssen R.A."/>
            <person name="Minamino N."/>
            <person name="Mizutani M."/>
            <person name="Mizutani M."/>
            <person name="Mochizuki N."/>
            <person name="Monte I."/>
            <person name="Mosher R."/>
            <person name="Nagasaki H."/>
            <person name="Nakagami H."/>
            <person name="Naramoto S."/>
            <person name="Nishitani K."/>
            <person name="Ohtani M."/>
            <person name="Okamoto T."/>
            <person name="Okumura M."/>
            <person name="Phillips J."/>
            <person name="Pollak B."/>
            <person name="Reinders A."/>
            <person name="Rovekamp M."/>
            <person name="Sano R."/>
            <person name="Sawa S."/>
            <person name="Schmid M.W."/>
            <person name="Shirakawa M."/>
            <person name="Solano R."/>
            <person name="Spunde A."/>
            <person name="Suetsugu N."/>
            <person name="Sugano S."/>
            <person name="Sugiyama A."/>
            <person name="Sun R."/>
            <person name="Suzuki Y."/>
            <person name="Takenaka M."/>
            <person name="Takezawa D."/>
            <person name="Tomogane H."/>
            <person name="Tsuzuki M."/>
            <person name="Ueda T."/>
            <person name="Umeda M."/>
            <person name="Ward J.M."/>
            <person name="Watanabe Y."/>
            <person name="Yazaki K."/>
            <person name="Yokoyama R."/>
            <person name="Yoshitake Y."/>
            <person name="Yotsui I."/>
            <person name="Zachgo S."/>
            <person name="Schmutz J."/>
        </authorList>
    </citation>
    <scope>NUCLEOTIDE SEQUENCE [LARGE SCALE GENOMIC DNA]</scope>
    <source>
        <strain evidence="2">Tak-1</strain>
    </source>
</reference>
<dbReference type="EMBL" id="KZ772728">
    <property type="protein sequence ID" value="PTQ37534.1"/>
    <property type="molecule type" value="Genomic_DNA"/>
</dbReference>
<protein>
    <submittedName>
        <fullName evidence="1">Uncharacterized protein</fullName>
    </submittedName>
</protein>